<evidence type="ECO:0000313" key="8">
    <source>
        <dbReference type="EMBL" id="CAD8253627.1"/>
    </source>
</evidence>
<dbReference type="PANTHER" id="PTHR23354">
    <property type="entry name" value="NUCLEOLAR PROTEIN 7/ESTROGEN RECEPTOR COACTIVATOR-RELATED"/>
    <property type="match status" value="1"/>
</dbReference>
<reference evidence="8" key="1">
    <citation type="submission" date="2021-01" db="EMBL/GenBank/DDBJ databases">
        <authorList>
            <person name="Corre E."/>
            <person name="Pelletier E."/>
            <person name="Niang G."/>
            <person name="Scheremetjew M."/>
            <person name="Finn R."/>
            <person name="Kale V."/>
            <person name="Holt S."/>
            <person name="Cochrane G."/>
            <person name="Meng A."/>
            <person name="Brown T."/>
            <person name="Cohen L."/>
        </authorList>
    </citation>
    <scope>NUCLEOTIDE SEQUENCE</scope>
    <source>
        <strain evidence="8">CCMP2078</strain>
    </source>
</reference>
<dbReference type="GO" id="GO:0005739">
    <property type="term" value="C:mitochondrion"/>
    <property type="evidence" value="ECO:0007669"/>
    <property type="project" value="UniProtKB-SubCell"/>
</dbReference>
<evidence type="ECO:0000259" key="6">
    <source>
        <dbReference type="PROSITE" id="PS51886"/>
    </source>
</evidence>
<name>A0A6U0TZV2_9STRA</name>
<feature type="region of interest" description="Disordered" evidence="5">
    <location>
        <begin position="380"/>
        <end position="403"/>
    </location>
</feature>
<sequence>MDTAADRAFAERFPPPRLPTELEPRSEPALPSLGVFAASLRLPSFNSEVVPNFRDLIFGSGEGETTKASVVKRRRRKSSAAGVSAPKEEASAAGSAAAAADSGRQIGSDDSADAAGKGDFAAAESKEVVEVVEEIPTTMRTQWPYKLFGFEARSLRRGSSNGSEFSKGALGLIVDAVSQEEDEDGDAEVVKRIVTEEIMLHVSRCLPALVRMHNWKLLYSMRSHGASFSTLARRVKMYENTLLVVHTTNGEVFGGFATRPWEFKVEEKDAQYYGSGQSFLFRVNEELQDQEDGIVQFWERVSVFPWSGRNSYFQLSSKNSLAFGAGGASFGLYIGRNGRGYDLASGSSGACDTYANEPLAPVSGPDFDIVELEMWAPTKAHTELEAHSEGPPQPRRNRRSRRM</sequence>
<comment type="similarity">
    <text evidence="2">Belongs to the OXR1 family.</text>
</comment>
<keyword evidence="3" id="KW-0496">Mitochondrion</keyword>
<dbReference type="EMBL" id="HBEA01004119">
    <property type="protein sequence ID" value="CAD8253626.1"/>
    <property type="molecule type" value="Transcribed_RNA"/>
</dbReference>
<evidence type="ECO:0000256" key="3">
    <source>
        <dbReference type="ARBA" id="ARBA00023128"/>
    </source>
</evidence>
<evidence type="ECO:0000256" key="2">
    <source>
        <dbReference type="ARBA" id="ARBA00009540"/>
    </source>
</evidence>
<accession>A0A6U0TZV2</accession>
<organism evidence="8">
    <name type="scientific">Pinguiococcus pyrenoidosus</name>
    <dbReference type="NCBI Taxonomy" id="172671"/>
    <lineage>
        <taxon>Eukaryota</taxon>
        <taxon>Sar</taxon>
        <taxon>Stramenopiles</taxon>
        <taxon>Ochrophyta</taxon>
        <taxon>Pinguiophyceae</taxon>
        <taxon>Pinguiochrysidales</taxon>
        <taxon>Pinguiochrysidaceae</taxon>
        <taxon>Pinguiococcus</taxon>
    </lineage>
</organism>
<feature type="domain" description="TLDc" evidence="6">
    <location>
        <begin position="192"/>
        <end position="378"/>
    </location>
</feature>
<protein>
    <recommendedName>
        <fullName evidence="4">Oxidation resistance protein 1</fullName>
    </recommendedName>
</protein>
<evidence type="ECO:0000313" key="7">
    <source>
        <dbReference type="EMBL" id="CAD8253626.1"/>
    </source>
</evidence>
<comment type="subcellular location">
    <subcellularLocation>
        <location evidence="1">Mitochondrion</location>
    </subcellularLocation>
</comment>
<evidence type="ECO:0000256" key="4">
    <source>
        <dbReference type="ARBA" id="ARBA00040604"/>
    </source>
</evidence>
<feature type="compositionally biased region" description="Basic and acidic residues" evidence="5">
    <location>
        <begin position="1"/>
        <end position="10"/>
    </location>
</feature>
<dbReference type="InterPro" id="IPR006571">
    <property type="entry name" value="TLDc_dom"/>
</dbReference>
<dbReference type="EMBL" id="HBEA01004120">
    <property type="protein sequence ID" value="CAD8253627.1"/>
    <property type="molecule type" value="Transcribed_RNA"/>
</dbReference>
<dbReference type="SMART" id="SM00584">
    <property type="entry name" value="TLDc"/>
    <property type="match status" value="1"/>
</dbReference>
<dbReference type="PROSITE" id="PS51886">
    <property type="entry name" value="TLDC"/>
    <property type="match status" value="1"/>
</dbReference>
<dbReference type="Pfam" id="PF07534">
    <property type="entry name" value="TLD"/>
    <property type="match status" value="1"/>
</dbReference>
<feature type="compositionally biased region" description="Low complexity" evidence="5">
    <location>
        <begin position="79"/>
        <end position="103"/>
    </location>
</feature>
<dbReference type="PANTHER" id="PTHR23354:SF62">
    <property type="entry name" value="MUSTARD, ISOFORM V"/>
    <property type="match status" value="1"/>
</dbReference>
<proteinExistence type="inferred from homology"/>
<evidence type="ECO:0000256" key="5">
    <source>
        <dbReference type="SAM" id="MobiDB-lite"/>
    </source>
</evidence>
<evidence type="ECO:0000256" key="1">
    <source>
        <dbReference type="ARBA" id="ARBA00004173"/>
    </source>
</evidence>
<feature type="region of interest" description="Disordered" evidence="5">
    <location>
        <begin position="64"/>
        <end position="119"/>
    </location>
</feature>
<dbReference type="AlphaFoldDB" id="A0A6U0TZV2"/>
<gene>
    <name evidence="7" type="ORF">PPYR1160_LOCUS3118</name>
    <name evidence="8" type="ORF">PPYR1160_LOCUS3119</name>
</gene>
<feature type="region of interest" description="Disordered" evidence="5">
    <location>
        <begin position="1"/>
        <end position="28"/>
    </location>
</feature>